<dbReference type="AlphaFoldDB" id="A0A918UX26"/>
<reference evidence="2" key="2">
    <citation type="submission" date="2020-09" db="EMBL/GenBank/DDBJ databases">
        <authorList>
            <person name="Sun Q."/>
            <person name="Ohkuma M."/>
        </authorList>
    </citation>
    <scope>NUCLEOTIDE SEQUENCE</scope>
    <source>
        <strain evidence="2">JCM 4988</strain>
    </source>
</reference>
<sequence length="139" mass="14274">MVAYLGAGWGPRGLATSSGEGLDGGAEGRADGVEVGGEGCPAVDECVGNDRPVAASADTVGQAHSAVRTAWNRSHQERSFCGTPAVTVPHELSRTSWRRADPLSQGGTAGFRGSRRGATAIGRRSARRKGRLAGKEIAC</sequence>
<accession>A0A918UX26</accession>
<keyword evidence="3" id="KW-1185">Reference proteome</keyword>
<evidence type="ECO:0000256" key="1">
    <source>
        <dbReference type="SAM" id="MobiDB-lite"/>
    </source>
</evidence>
<organism evidence="2 3">
    <name type="scientific">Streptomyces inusitatus</name>
    <dbReference type="NCBI Taxonomy" id="68221"/>
    <lineage>
        <taxon>Bacteria</taxon>
        <taxon>Bacillati</taxon>
        <taxon>Actinomycetota</taxon>
        <taxon>Actinomycetes</taxon>
        <taxon>Kitasatosporales</taxon>
        <taxon>Streptomycetaceae</taxon>
        <taxon>Streptomyces</taxon>
    </lineage>
</organism>
<feature type="region of interest" description="Disordered" evidence="1">
    <location>
        <begin position="13"/>
        <end position="33"/>
    </location>
</feature>
<gene>
    <name evidence="2" type="ORF">GCM10010387_36670</name>
</gene>
<reference evidence="2" key="1">
    <citation type="journal article" date="2014" name="Int. J. Syst. Evol. Microbiol.">
        <title>Complete genome sequence of Corynebacterium casei LMG S-19264T (=DSM 44701T), isolated from a smear-ripened cheese.</title>
        <authorList>
            <consortium name="US DOE Joint Genome Institute (JGI-PGF)"/>
            <person name="Walter F."/>
            <person name="Albersmeier A."/>
            <person name="Kalinowski J."/>
            <person name="Ruckert C."/>
        </authorList>
    </citation>
    <scope>NUCLEOTIDE SEQUENCE</scope>
    <source>
        <strain evidence="2">JCM 4988</strain>
    </source>
</reference>
<proteinExistence type="predicted"/>
<name>A0A918UX26_9ACTN</name>
<comment type="caution">
    <text evidence="2">The sequence shown here is derived from an EMBL/GenBank/DDBJ whole genome shotgun (WGS) entry which is preliminary data.</text>
</comment>
<dbReference type="Proteomes" id="UP000630936">
    <property type="component" value="Unassembled WGS sequence"/>
</dbReference>
<feature type="region of interest" description="Disordered" evidence="1">
    <location>
        <begin position="98"/>
        <end position="117"/>
    </location>
</feature>
<evidence type="ECO:0000313" key="3">
    <source>
        <dbReference type="Proteomes" id="UP000630936"/>
    </source>
</evidence>
<evidence type="ECO:0000313" key="2">
    <source>
        <dbReference type="EMBL" id="GGZ39227.1"/>
    </source>
</evidence>
<protein>
    <submittedName>
        <fullName evidence="2">Uncharacterized protein</fullName>
    </submittedName>
</protein>
<dbReference type="EMBL" id="BMWG01000011">
    <property type="protein sequence ID" value="GGZ39227.1"/>
    <property type="molecule type" value="Genomic_DNA"/>
</dbReference>